<dbReference type="Proteomes" id="UP000304953">
    <property type="component" value="Unassembled WGS sequence"/>
</dbReference>
<proteinExistence type="predicted"/>
<dbReference type="EMBL" id="SRYA01000024">
    <property type="protein sequence ID" value="TGY95773.1"/>
    <property type="molecule type" value="Genomic_DNA"/>
</dbReference>
<sequence length="298" mass="34205">MTGKEKVQILLSSYQGEQFLEEQLDSLLKQSWKNLEILIRDDGSTDGTRKILEDYSAKYEHIKYFPGENIGVTQSFFELLKKSDAAYVAFCDQDDIWLERKVEAAVRKLTKETGPALYCGNKILVDRSLSPMKKQSRPSLKPGFGNAVVECICTGCTAVMNRELADILAARLPEYAILHDWWTYLAASYTGKVIFDPNPYILYRQHEGNVVGAKGGFWGEVQSKAAYLKKSRGKLKRQLSEFARLYQGDRKKDRLVRQILAAEHFPGRLQIICNRKMYRQSALDEIIMRILFLINRML</sequence>
<comment type="caution">
    <text evidence="1">The sequence shown here is derived from an EMBL/GenBank/DDBJ whole genome shotgun (WGS) entry which is preliminary data.</text>
</comment>
<organism evidence="1 2">
    <name type="scientific">Petralouisia muris</name>
    <dbReference type="NCBI Taxonomy" id="3032872"/>
    <lineage>
        <taxon>Bacteria</taxon>
        <taxon>Bacillati</taxon>
        <taxon>Bacillota</taxon>
        <taxon>Clostridia</taxon>
        <taxon>Lachnospirales</taxon>
        <taxon>Lachnospiraceae</taxon>
        <taxon>Petralouisia</taxon>
    </lineage>
</organism>
<protein>
    <submittedName>
        <fullName evidence="1">Glycosyltransferase family 2 protein</fullName>
    </submittedName>
</protein>
<evidence type="ECO:0000313" key="2">
    <source>
        <dbReference type="Proteomes" id="UP000304953"/>
    </source>
</evidence>
<gene>
    <name evidence="1" type="ORF">E5329_13085</name>
</gene>
<accession>A0AC61RVM0</accession>
<evidence type="ECO:0000313" key="1">
    <source>
        <dbReference type="EMBL" id="TGY95773.1"/>
    </source>
</evidence>
<name>A0AC61RVM0_9FIRM</name>
<reference evidence="1" key="1">
    <citation type="submission" date="2019-04" db="EMBL/GenBank/DDBJ databases">
        <title>Microbes associate with the intestines of laboratory mice.</title>
        <authorList>
            <person name="Navarre W."/>
            <person name="Wong E."/>
            <person name="Huang K."/>
            <person name="Tropini C."/>
            <person name="Ng K."/>
            <person name="Yu B."/>
        </authorList>
    </citation>
    <scope>NUCLEOTIDE SEQUENCE</scope>
    <source>
        <strain evidence="1">NM01_1-7b</strain>
    </source>
</reference>
<keyword evidence="2" id="KW-1185">Reference proteome</keyword>